<sequence>MPCRTGRQPLRGLWVSLLRGAWRGCMTDSRRTFQLQWRAMRTMAPCGGRIQLGLGLGWDGMRWDGMGWSRRERKARADNQNHATLVTPADRAGQGRAGQGSLGFYKAGGTTRTTWRQGLNWRGRQVGCRTVWYLWLCGAAFVAPPAGCMRT</sequence>
<name>A0ABR1XVF9_9PEZI</name>
<dbReference type="EMBL" id="JBBWUH010000004">
    <property type="protein sequence ID" value="KAK8169420.1"/>
    <property type="molecule type" value="Genomic_DNA"/>
</dbReference>
<evidence type="ECO:0000313" key="2">
    <source>
        <dbReference type="Proteomes" id="UP001456524"/>
    </source>
</evidence>
<gene>
    <name evidence="1" type="ORF">IWX90DRAFT_177045</name>
</gene>
<reference evidence="1 2" key="1">
    <citation type="journal article" date="2022" name="G3 (Bethesda)">
        <title>Enemy or ally: a genomic approach to elucidate the lifestyle of Phyllosticta citrichinaensis.</title>
        <authorList>
            <person name="Buijs V.A."/>
            <person name="Groenewald J.Z."/>
            <person name="Haridas S."/>
            <person name="LaButti K.M."/>
            <person name="Lipzen A."/>
            <person name="Martin F.M."/>
            <person name="Barry K."/>
            <person name="Grigoriev I.V."/>
            <person name="Crous P.W."/>
            <person name="Seidl M.F."/>
        </authorList>
    </citation>
    <scope>NUCLEOTIDE SEQUENCE [LARGE SCALE GENOMIC DNA]</scope>
    <source>
        <strain evidence="1 2">CBS 129764</strain>
    </source>
</reference>
<dbReference type="Proteomes" id="UP001456524">
    <property type="component" value="Unassembled WGS sequence"/>
</dbReference>
<evidence type="ECO:0000313" key="1">
    <source>
        <dbReference type="EMBL" id="KAK8169420.1"/>
    </source>
</evidence>
<proteinExistence type="predicted"/>
<comment type="caution">
    <text evidence="1">The sequence shown here is derived from an EMBL/GenBank/DDBJ whole genome shotgun (WGS) entry which is preliminary data.</text>
</comment>
<organism evidence="1 2">
    <name type="scientific">Phyllosticta citrichinensis</name>
    <dbReference type="NCBI Taxonomy" id="1130410"/>
    <lineage>
        <taxon>Eukaryota</taxon>
        <taxon>Fungi</taxon>
        <taxon>Dikarya</taxon>
        <taxon>Ascomycota</taxon>
        <taxon>Pezizomycotina</taxon>
        <taxon>Dothideomycetes</taxon>
        <taxon>Dothideomycetes incertae sedis</taxon>
        <taxon>Botryosphaeriales</taxon>
        <taxon>Phyllostictaceae</taxon>
        <taxon>Phyllosticta</taxon>
    </lineage>
</organism>
<accession>A0ABR1XVF9</accession>
<keyword evidence="2" id="KW-1185">Reference proteome</keyword>
<protein>
    <submittedName>
        <fullName evidence="1">Uncharacterized protein</fullName>
    </submittedName>
</protein>